<dbReference type="InterPro" id="IPR004089">
    <property type="entry name" value="MCPsignal_dom"/>
</dbReference>
<evidence type="ECO:0000256" key="6">
    <source>
        <dbReference type="ARBA" id="ARBA00023136"/>
    </source>
</evidence>
<dbReference type="GO" id="GO:0005886">
    <property type="term" value="C:plasma membrane"/>
    <property type="evidence" value="ECO:0007669"/>
    <property type="project" value="UniProtKB-SubCell"/>
</dbReference>
<evidence type="ECO:0000313" key="13">
    <source>
        <dbReference type="EMBL" id="EIC02279.1"/>
    </source>
</evidence>
<dbReference type="Gene3D" id="3.30.450.20">
    <property type="entry name" value="PAS domain"/>
    <property type="match status" value="1"/>
</dbReference>
<dbReference type="SMART" id="SM00304">
    <property type="entry name" value="HAMP"/>
    <property type="match status" value="1"/>
</dbReference>
<dbReference type="SUPFAM" id="SSF58104">
    <property type="entry name" value="Methyl-accepting chemotaxis protein (MCP) signaling domain"/>
    <property type="match status" value="1"/>
</dbReference>
<dbReference type="CDD" id="cd12912">
    <property type="entry name" value="PDC2_MCP_like"/>
    <property type="match status" value="1"/>
</dbReference>
<keyword evidence="6 10" id="KW-0472">Membrane</keyword>
<reference evidence="13 14" key="1">
    <citation type="submission" date="2011-09" db="EMBL/GenBank/DDBJ databases">
        <title>The draft genome of Treponema saccharophilum DSM 2985.</title>
        <authorList>
            <consortium name="US DOE Joint Genome Institute (JGI-PGF)"/>
            <person name="Lucas S."/>
            <person name="Copeland A."/>
            <person name="Lapidus A."/>
            <person name="Glavina del Rio T."/>
            <person name="Dalin E."/>
            <person name="Tice H."/>
            <person name="Bruce D."/>
            <person name="Goodwin L."/>
            <person name="Pitluck S."/>
            <person name="Peters L."/>
            <person name="Kyrpides N."/>
            <person name="Mavromatis K."/>
            <person name="Ivanova N."/>
            <person name="Markowitz V."/>
            <person name="Cheng J.-F."/>
            <person name="Hugenholtz P."/>
            <person name="Woyke T."/>
            <person name="Wu D."/>
            <person name="Gronow S."/>
            <person name="Wellnitz S."/>
            <person name="Brambilla E."/>
            <person name="Klenk H.-P."/>
            <person name="Eisen J.A."/>
        </authorList>
    </citation>
    <scope>NUCLEOTIDE SEQUENCE [LARGE SCALE GENOMIC DNA]</scope>
    <source>
        <strain evidence="13 14">DSM 2985</strain>
    </source>
</reference>
<dbReference type="SMART" id="SM00283">
    <property type="entry name" value="MA"/>
    <property type="match status" value="1"/>
</dbReference>
<dbReference type="GO" id="GO:0006935">
    <property type="term" value="P:chemotaxis"/>
    <property type="evidence" value="ECO:0007669"/>
    <property type="project" value="UniProtKB-KW"/>
</dbReference>
<evidence type="ECO:0000256" key="8">
    <source>
        <dbReference type="ARBA" id="ARBA00029447"/>
    </source>
</evidence>
<comment type="caution">
    <text evidence="13">The sequence shown here is derived from an EMBL/GenBank/DDBJ whole genome shotgun (WGS) entry which is preliminary data.</text>
</comment>
<dbReference type="GO" id="GO:0007165">
    <property type="term" value="P:signal transduction"/>
    <property type="evidence" value="ECO:0007669"/>
    <property type="project" value="UniProtKB-KW"/>
</dbReference>
<keyword evidence="3" id="KW-0145">Chemotaxis</keyword>
<name>H7EJB8_9SPIR</name>
<dbReference type="CDD" id="cd06225">
    <property type="entry name" value="HAMP"/>
    <property type="match status" value="1"/>
</dbReference>
<evidence type="ECO:0000256" key="3">
    <source>
        <dbReference type="ARBA" id="ARBA00022500"/>
    </source>
</evidence>
<keyword evidence="14" id="KW-1185">Reference proteome</keyword>
<evidence type="ECO:0000313" key="14">
    <source>
        <dbReference type="Proteomes" id="UP000003571"/>
    </source>
</evidence>
<dbReference type="InterPro" id="IPR003660">
    <property type="entry name" value="HAMP_dom"/>
</dbReference>
<comment type="subcellular location">
    <subcellularLocation>
        <location evidence="1">Cell membrane</location>
        <topology evidence="1">Multi-pass membrane protein</topology>
    </subcellularLocation>
</comment>
<dbReference type="Gene3D" id="1.10.287.950">
    <property type="entry name" value="Methyl-accepting chemotaxis protein"/>
    <property type="match status" value="1"/>
</dbReference>
<dbReference type="Proteomes" id="UP000003571">
    <property type="component" value="Unassembled WGS sequence"/>
</dbReference>
<evidence type="ECO:0000256" key="9">
    <source>
        <dbReference type="PROSITE-ProRule" id="PRU00284"/>
    </source>
</evidence>
<evidence type="ECO:0000256" key="2">
    <source>
        <dbReference type="ARBA" id="ARBA00022475"/>
    </source>
</evidence>
<comment type="similarity">
    <text evidence="8">Belongs to the methyl-accepting chemotaxis (MCP) protein family.</text>
</comment>
<keyword evidence="4 10" id="KW-0812">Transmembrane</keyword>
<sequence>MKIKMKSTKTERRSSIITRLTVAAGIVILALNFSQLAITTTIVSKDIEEETKNDYKIVADGYVASLENKIDGFHKELDSYLNADIMKDGTIAEIAQWLTAHEDIRSPSFDYIILCGEDGHSYSDIGKRTDISALPYFDAILKRGKQKFVGNPVISQATGQPVVHVARAIRRNGHNIALIAGVVNIGGIISEVNEIDIGGSGYGWLIDGDGIVIAHKEKSLVMSRNIQTSSPAGSGMRKVADSLAIGEAGAQWVDSLSGNGREFAVYKHIPGTTWGFALSIPEDMVFSLIKKIERTQAVASLAIVIILLSVIGILTRGMIKPLRVVENAITGIAAGDADLTKRIEFKSNNEIGSVVRGFNDFASKLNAIIADVKSSKAELSLVGEDLSASTADTECAITQIIEDIEHMQEQIFRQDSSVEQTASAVNEIASNIESLERMIESQSAGVAQASAAVEQMIGNIGSVRSSVDKMASSFEKLRMNSQDGIEKQKDVNEQIQKIEAQSVMLQEANSAIQAIAEQTNLLAMNAAIEAAHAGDAGKGFAVVADEIRKLSETSSVQSKTIGEQLSNIKSSIARVVESSDGSNSAFETVSHLIKVTDELVLQIKKAMDEQNEGSRQISESLHTMNDGTTEVRNASAEMTVGNKAILAEIRNLQDATTTIKEGMGDMGFGARKIKETGTSLSELSGKMSESIMKIGSQIDQFRV</sequence>
<feature type="domain" description="Methyl-accepting transducer" evidence="11">
    <location>
        <begin position="417"/>
        <end position="639"/>
    </location>
</feature>
<keyword evidence="7 9" id="KW-0807">Transducer</keyword>
<dbReference type="Pfam" id="PF00672">
    <property type="entry name" value="HAMP"/>
    <property type="match status" value="1"/>
</dbReference>
<dbReference type="PATRIC" id="fig|907348.3.peg.1002"/>
<evidence type="ECO:0000259" key="11">
    <source>
        <dbReference type="PROSITE" id="PS50111"/>
    </source>
</evidence>
<protein>
    <submittedName>
        <fullName evidence="13">Methyl-accepting chemotaxis sensory transducer with Cache sensor</fullName>
    </submittedName>
</protein>
<keyword evidence="5 10" id="KW-1133">Transmembrane helix</keyword>
<dbReference type="InterPro" id="IPR033479">
    <property type="entry name" value="dCache_1"/>
</dbReference>
<accession>H7EJB8</accession>
<dbReference type="STRING" id="907348.TresaDRAFT_1543"/>
<evidence type="ECO:0000256" key="5">
    <source>
        <dbReference type="ARBA" id="ARBA00022989"/>
    </source>
</evidence>
<dbReference type="PROSITE" id="PS50111">
    <property type="entry name" value="CHEMOTAXIS_TRANSDUC_2"/>
    <property type="match status" value="1"/>
</dbReference>
<dbReference type="OrthoDB" id="369343at2"/>
<dbReference type="EMBL" id="AGRW01000041">
    <property type="protein sequence ID" value="EIC02279.1"/>
    <property type="molecule type" value="Genomic_DNA"/>
</dbReference>
<dbReference type="Gene3D" id="6.10.340.10">
    <property type="match status" value="1"/>
</dbReference>
<dbReference type="Pfam" id="PF02743">
    <property type="entry name" value="dCache_1"/>
    <property type="match status" value="1"/>
</dbReference>
<dbReference type="eggNOG" id="COG0840">
    <property type="taxonomic scope" value="Bacteria"/>
</dbReference>
<gene>
    <name evidence="13" type="ORF">TresaDRAFT_1543</name>
</gene>
<organism evidence="13 14">
    <name type="scientific">Treponema saccharophilum DSM 2985</name>
    <dbReference type="NCBI Taxonomy" id="907348"/>
    <lineage>
        <taxon>Bacteria</taxon>
        <taxon>Pseudomonadati</taxon>
        <taxon>Spirochaetota</taxon>
        <taxon>Spirochaetia</taxon>
        <taxon>Spirochaetales</taxon>
        <taxon>Treponemataceae</taxon>
        <taxon>Treponema</taxon>
    </lineage>
</organism>
<dbReference type="PANTHER" id="PTHR32089">
    <property type="entry name" value="METHYL-ACCEPTING CHEMOTAXIS PROTEIN MCPB"/>
    <property type="match status" value="1"/>
</dbReference>
<feature type="domain" description="HAMP" evidence="12">
    <location>
        <begin position="316"/>
        <end position="370"/>
    </location>
</feature>
<dbReference type="PANTHER" id="PTHR32089:SF117">
    <property type="entry name" value="METHYL ACCEPTING SENSORY TRANSDUCER WITH CACHE_1 SMALL MOLECULE BINDING DOMAIN"/>
    <property type="match status" value="1"/>
</dbReference>
<evidence type="ECO:0000256" key="4">
    <source>
        <dbReference type="ARBA" id="ARBA00022692"/>
    </source>
</evidence>
<evidence type="ECO:0000256" key="1">
    <source>
        <dbReference type="ARBA" id="ARBA00004651"/>
    </source>
</evidence>
<keyword evidence="2" id="KW-1003">Cell membrane</keyword>
<evidence type="ECO:0000259" key="12">
    <source>
        <dbReference type="PROSITE" id="PS50885"/>
    </source>
</evidence>
<evidence type="ECO:0000256" key="7">
    <source>
        <dbReference type="ARBA" id="ARBA00023224"/>
    </source>
</evidence>
<feature type="transmembrane region" description="Helical" evidence="10">
    <location>
        <begin position="297"/>
        <end position="314"/>
    </location>
</feature>
<proteinExistence type="inferred from homology"/>
<dbReference type="Pfam" id="PF00015">
    <property type="entry name" value="MCPsignal"/>
    <property type="match status" value="1"/>
</dbReference>
<dbReference type="AlphaFoldDB" id="H7EJB8"/>
<dbReference type="CDD" id="cd12914">
    <property type="entry name" value="PDC1_DGC_like"/>
    <property type="match status" value="1"/>
</dbReference>
<dbReference type="RefSeq" id="WP_002703400.1">
    <property type="nucleotide sequence ID" value="NZ_AGRW01000041.1"/>
</dbReference>
<dbReference type="PROSITE" id="PS50885">
    <property type="entry name" value="HAMP"/>
    <property type="match status" value="1"/>
</dbReference>
<evidence type="ECO:0000256" key="10">
    <source>
        <dbReference type="SAM" id="Phobius"/>
    </source>
</evidence>